<organism evidence="1 3">
    <name type="scientific">Pseudomonas aeruginosa</name>
    <dbReference type="NCBI Taxonomy" id="287"/>
    <lineage>
        <taxon>Bacteria</taxon>
        <taxon>Pseudomonadati</taxon>
        <taxon>Pseudomonadota</taxon>
        <taxon>Gammaproteobacteria</taxon>
        <taxon>Pseudomonadales</taxon>
        <taxon>Pseudomonadaceae</taxon>
        <taxon>Pseudomonas</taxon>
    </lineage>
</organism>
<geneLocation type="plasmid" evidence="2">
    <name>pNK546b</name>
</geneLocation>
<accession>A0A6B1YIG0</accession>
<evidence type="ECO:0000313" key="2">
    <source>
        <dbReference type="EMBL" id="QHU24566.1"/>
    </source>
</evidence>
<keyword evidence="2" id="KW-0614">Plasmid</keyword>
<evidence type="ECO:0000313" key="1">
    <source>
        <dbReference type="EMBL" id="MZZ16653.1"/>
    </source>
</evidence>
<gene>
    <name evidence="1" type="ORF">GUL26_30760</name>
</gene>
<protein>
    <submittedName>
        <fullName evidence="1">Uncharacterized protein</fullName>
    </submittedName>
</protein>
<reference evidence="2" key="1">
    <citation type="submission" date="2019-10" db="EMBL/GenBank/DDBJ databases">
        <title>Extensively Drug-Resistant Pseudomonas aeruginosa ST664 clone carrying KPC-2-encoding megaplasmid in a burn clinic.</title>
        <authorList>
            <person name="Li Z."/>
            <person name="Cai Z."/>
            <person name="Cai Z."/>
            <person name="Zhang Y."/>
            <person name="Fu T."/>
            <person name="Jin Y."/>
            <person name="Cheng Z."/>
            <person name="Jin S."/>
            <person name="Wu W."/>
            <person name="Yang L."/>
            <person name="Bai F."/>
        </authorList>
    </citation>
    <scope>NUCLEOTIDE SEQUENCE</scope>
    <source>
        <strain evidence="2">NK546</strain>
        <plasmid evidence="2">pNK546b</plasmid>
    </source>
</reference>
<proteinExistence type="predicted"/>
<dbReference type="AlphaFoldDB" id="A0A6B1YIG0"/>
<name>A0A6B1YIG0_PSEAI</name>
<dbReference type="EMBL" id="WXZT01000029">
    <property type="protein sequence ID" value="MZZ16653.1"/>
    <property type="molecule type" value="Genomic_DNA"/>
</dbReference>
<dbReference type="RefSeq" id="WP_031684019.1">
    <property type="nucleotide sequence ID" value="NZ_BSAO01000026.1"/>
</dbReference>
<evidence type="ECO:0000313" key="3">
    <source>
        <dbReference type="Proteomes" id="UP000644192"/>
    </source>
</evidence>
<dbReference type="EMBL" id="MN583270">
    <property type="protein sequence ID" value="QHU24566.1"/>
    <property type="molecule type" value="Genomic_DNA"/>
</dbReference>
<reference evidence="1" key="2">
    <citation type="submission" date="2020-01" db="EMBL/GenBank/DDBJ databases">
        <title>Bacteria Cultured from War Wounds Associated with the Conflict in Eastern Ukraine.</title>
        <authorList>
            <person name="Snesrud E."/>
            <person name="Galac M.R."/>
            <person name="Mc Gann P."/>
            <person name="Valentine K."/>
            <person name="Viacheslav K."/>
        </authorList>
    </citation>
    <scope>NUCLEOTIDE SEQUENCE</scope>
    <source>
        <strain evidence="1">VNMU148</strain>
    </source>
</reference>
<dbReference type="Proteomes" id="UP000644192">
    <property type="component" value="Unassembled WGS sequence"/>
</dbReference>
<sequence length="161" mass="17296">MNSTENLEEGLVAAVMDEAQTDLEIASIAVEKILQGAKCIAAGVHDRNHVKASFTHHDGTPMLPEEALLHQCTHAASIGRFLGQEFLRKVPAFLLEQFTAVAGNRNVASSGAMIAGLLNGFMIAFATRETEERALKAMLEVARICDEANNIRGTSFGQASE</sequence>